<keyword evidence="5" id="KW-0677">Repeat</keyword>
<keyword evidence="4 8" id="KW-0812">Transmembrane</keyword>
<dbReference type="PANTHER" id="PTHR45683">
    <property type="entry name" value="MITOCHONDRIAL NICOTINAMIDE ADENINE DINUCLEOTIDE TRANSPORTER 1-RELATED-RELATED"/>
    <property type="match status" value="1"/>
</dbReference>
<evidence type="ECO:0000256" key="1">
    <source>
        <dbReference type="ARBA" id="ARBA00004141"/>
    </source>
</evidence>
<evidence type="ECO:0000313" key="12">
    <source>
        <dbReference type="EMBL" id="CCA26307.1"/>
    </source>
</evidence>
<dbReference type="GO" id="GO:0055085">
    <property type="term" value="P:transmembrane transport"/>
    <property type="evidence" value="ECO:0007669"/>
    <property type="project" value="InterPro"/>
</dbReference>
<sequence length="344" mass="38782">MLSISFRGLSFKLLLNSIHTPLCLCTNCSIRRPPSVEGSMALRDDQWRNIIETCSGLSAGAISTVLLYPLDLIKTHYQIHEHTSRPYRNIGHALFSIVQEQQYRGLFRGMSPALYGSTVAWGLYMYLYHHAKSRYARYAENGTIKHSYQYFLSAMEAGILCVPVTNPLFLIKIRMQVQTALNTKKGSPGRVLPYKNFSNAFQRIVKEEGIAALYKGVVPALFLTSHGAFKFLAYEVLKKSYQQNVQSELPIVPTLAIGAVSQVFASTVTYPYQVVKARLQQGGIRASRYTGTWDCFFKIQRNEGYRGFYKGLSANLLKVIPSGAIIFAAYEQLHKMLTKLVFES</sequence>
<evidence type="ECO:0000256" key="5">
    <source>
        <dbReference type="ARBA" id="ARBA00022737"/>
    </source>
</evidence>
<feature type="repeat" description="Solcar" evidence="8">
    <location>
        <begin position="145"/>
        <end position="240"/>
    </location>
</feature>
<dbReference type="GO" id="GO:0006862">
    <property type="term" value="P:nucleotide transport"/>
    <property type="evidence" value="ECO:0007669"/>
    <property type="project" value="InterPro"/>
</dbReference>
<evidence type="ECO:0000256" key="7">
    <source>
        <dbReference type="ARBA" id="ARBA00023136"/>
    </source>
</evidence>
<dbReference type="Pfam" id="PF00153">
    <property type="entry name" value="Mito_carr"/>
    <property type="match status" value="3"/>
</dbReference>
<comment type="subcellular location">
    <subcellularLocation>
        <location evidence="1">Membrane</location>
        <topology evidence="1">Multi-pass membrane protein</topology>
    </subcellularLocation>
</comment>
<dbReference type="HOGENOM" id="CLU_015166_6_4_1"/>
<feature type="transmembrane region" description="Helical" evidence="10">
    <location>
        <begin position="112"/>
        <end position="128"/>
    </location>
</feature>
<gene>
    <name evidence="11" type="primary">AlNc14C260G9798</name>
    <name evidence="12" type="synonym">AlNc14C365G11046</name>
    <name evidence="11" type="ORF">ALNC14_109630</name>
    <name evidence="12" type="ORF">ALNC14_124510</name>
</gene>
<evidence type="ECO:0000256" key="2">
    <source>
        <dbReference type="ARBA" id="ARBA00006375"/>
    </source>
</evidence>
<keyword evidence="3 9" id="KW-0813">Transport</keyword>
<comment type="similarity">
    <text evidence="2 9">Belongs to the mitochondrial carrier (TC 2.A.29) family.</text>
</comment>
<evidence type="ECO:0000256" key="4">
    <source>
        <dbReference type="ARBA" id="ARBA00022692"/>
    </source>
</evidence>
<keyword evidence="6 10" id="KW-1133">Transmembrane helix</keyword>
<dbReference type="AlphaFoldDB" id="F0WTX5"/>
<dbReference type="EMBL" id="FR824410">
    <property type="protein sequence ID" value="CCA26307.1"/>
    <property type="molecule type" value="Genomic_DNA"/>
</dbReference>
<evidence type="ECO:0000256" key="6">
    <source>
        <dbReference type="ARBA" id="ARBA00022989"/>
    </source>
</evidence>
<evidence type="ECO:0000256" key="8">
    <source>
        <dbReference type="PROSITE-ProRule" id="PRU00282"/>
    </source>
</evidence>
<proteinExistence type="inferred from homology"/>
<evidence type="ECO:0000256" key="10">
    <source>
        <dbReference type="SAM" id="Phobius"/>
    </source>
</evidence>
<name>F0WTX5_9STRA</name>
<feature type="repeat" description="Solcar" evidence="8">
    <location>
        <begin position="249"/>
        <end position="336"/>
    </location>
</feature>
<keyword evidence="7 8" id="KW-0472">Membrane</keyword>
<dbReference type="EMBL" id="FR824305">
    <property type="protein sequence ID" value="CCA24819.1"/>
    <property type="molecule type" value="Genomic_DNA"/>
</dbReference>
<evidence type="ECO:0000256" key="9">
    <source>
        <dbReference type="RuleBase" id="RU000488"/>
    </source>
</evidence>
<evidence type="ECO:0000313" key="11">
    <source>
        <dbReference type="EMBL" id="CCA24819.1"/>
    </source>
</evidence>
<dbReference type="InterPro" id="IPR023395">
    <property type="entry name" value="MCP_dom_sf"/>
</dbReference>
<accession>F0WTX5</accession>
<dbReference type="InterPro" id="IPR018108">
    <property type="entry name" value="MCP_transmembrane"/>
</dbReference>
<dbReference type="SUPFAM" id="SSF103506">
    <property type="entry name" value="Mitochondrial carrier"/>
    <property type="match status" value="1"/>
</dbReference>
<dbReference type="Gene3D" id="1.50.40.10">
    <property type="entry name" value="Mitochondrial carrier domain"/>
    <property type="match status" value="1"/>
</dbReference>
<protein>
    <submittedName>
        <fullName evidence="11">Mitochondrial folate transporter/carrier putative</fullName>
    </submittedName>
</protein>
<dbReference type="InterPro" id="IPR044712">
    <property type="entry name" value="SLC25A32-like"/>
</dbReference>
<feature type="repeat" description="Solcar" evidence="8">
    <location>
        <begin position="47"/>
        <end position="134"/>
    </location>
</feature>
<dbReference type="PROSITE" id="PS50920">
    <property type="entry name" value="SOLCAR"/>
    <property type="match status" value="3"/>
</dbReference>
<feature type="transmembrane region" description="Helical" evidence="10">
    <location>
        <begin position="148"/>
        <end position="171"/>
    </location>
</feature>
<reference evidence="11" key="2">
    <citation type="submission" date="2011-02" db="EMBL/GenBank/DDBJ databases">
        <authorList>
            <person name="MacLean D."/>
        </authorList>
    </citation>
    <scope>NUCLEOTIDE SEQUENCE</scope>
</reference>
<organism evidence="11">
    <name type="scientific">Albugo laibachii Nc14</name>
    <dbReference type="NCBI Taxonomy" id="890382"/>
    <lineage>
        <taxon>Eukaryota</taxon>
        <taxon>Sar</taxon>
        <taxon>Stramenopiles</taxon>
        <taxon>Oomycota</taxon>
        <taxon>Peronosporomycetes</taxon>
        <taxon>Albuginales</taxon>
        <taxon>Albuginaceae</taxon>
        <taxon>Albugo</taxon>
    </lineage>
</organism>
<evidence type="ECO:0000256" key="3">
    <source>
        <dbReference type="ARBA" id="ARBA00022448"/>
    </source>
</evidence>
<dbReference type="GO" id="GO:0016020">
    <property type="term" value="C:membrane"/>
    <property type="evidence" value="ECO:0007669"/>
    <property type="project" value="UniProtKB-SubCell"/>
</dbReference>
<reference evidence="11" key="1">
    <citation type="journal article" date="2011" name="PLoS Biol.">
        <title>Gene gain and loss during evolution of obligate parasitism in the white rust pathogen of Arabidopsis thaliana.</title>
        <authorList>
            <person name="Kemen E."/>
            <person name="Gardiner A."/>
            <person name="Schultz-Larsen T."/>
            <person name="Kemen A.C."/>
            <person name="Balmuth A.L."/>
            <person name="Robert-Seilaniantz A."/>
            <person name="Bailey K."/>
            <person name="Holub E."/>
            <person name="Studholme D.J."/>
            <person name="Maclean D."/>
            <person name="Jones J.D."/>
        </authorList>
    </citation>
    <scope>NUCLEOTIDE SEQUENCE</scope>
</reference>